<dbReference type="InterPro" id="IPR043502">
    <property type="entry name" value="DNA/RNA_pol_sf"/>
</dbReference>
<dbReference type="STRING" id="70667.A0A183SG21"/>
<dbReference type="SUPFAM" id="SSF56672">
    <property type="entry name" value="DNA/RNA polymerases"/>
    <property type="match status" value="1"/>
</dbReference>
<feature type="region of interest" description="Disordered" evidence="1">
    <location>
        <begin position="1"/>
        <end position="68"/>
    </location>
</feature>
<dbReference type="PANTHER" id="PTHR37984:SF5">
    <property type="entry name" value="PROTEIN NYNRIN-LIKE"/>
    <property type="match status" value="1"/>
</dbReference>
<feature type="compositionally biased region" description="Polar residues" evidence="1">
    <location>
        <begin position="34"/>
        <end position="49"/>
    </location>
</feature>
<reference evidence="4" key="1">
    <citation type="submission" date="2016-06" db="UniProtKB">
        <authorList>
            <consortium name="WormBaseParasite"/>
        </authorList>
    </citation>
    <scope>IDENTIFICATION</scope>
</reference>
<dbReference type="Gene3D" id="3.10.10.10">
    <property type="entry name" value="HIV Type 1 Reverse Transcriptase, subunit A, domain 1"/>
    <property type="match status" value="1"/>
</dbReference>
<name>A0A183SG21_SCHSO</name>
<dbReference type="EMBL" id="UYSU01032449">
    <property type="protein sequence ID" value="VDL89554.1"/>
    <property type="molecule type" value="Genomic_DNA"/>
</dbReference>
<protein>
    <submittedName>
        <fullName evidence="4">Reverse transcriptase domain-containing protein</fullName>
    </submittedName>
</protein>
<sequence length="269" mass="29821">MGRRIRLDAPQHDLASITHTPGFTYSGDMEEPSPSDSQSTGQPLDTANTLGRRLGPVKTRHPKRPSSYFGPKSHSILVTFKTDFEARRKYLKVIINGKAVCLELDAASDTNLISKRTLRLIGRPSMITSHKKALIVSKKALQVMVELECGVSFDDIHHLMNTPIVAVKKATGKVRICADFSTVLNAVLKKTSVSKEYRELLTINTHHGLCQFTRLPFGVKTAPVIFQQTMDTILTGTEGAASNPDELLQRLETVLSRIQGYGLRLRLDK</sequence>
<feature type="compositionally biased region" description="Basic and acidic residues" evidence="1">
    <location>
        <begin position="1"/>
        <end position="11"/>
    </location>
</feature>
<gene>
    <name evidence="2" type="ORF">SSLN_LOCUS3169</name>
</gene>
<keyword evidence="3" id="KW-1185">Reference proteome</keyword>
<dbReference type="PANTHER" id="PTHR37984">
    <property type="entry name" value="PROTEIN CBG26694"/>
    <property type="match status" value="1"/>
</dbReference>
<proteinExistence type="predicted"/>
<dbReference type="InterPro" id="IPR050951">
    <property type="entry name" value="Retrovirus_Pol_polyprotein"/>
</dbReference>
<dbReference type="AlphaFoldDB" id="A0A183SG21"/>
<reference evidence="2 3" key="2">
    <citation type="submission" date="2018-11" db="EMBL/GenBank/DDBJ databases">
        <authorList>
            <consortium name="Pathogen Informatics"/>
        </authorList>
    </citation>
    <scope>NUCLEOTIDE SEQUENCE [LARGE SCALE GENOMIC DNA]</scope>
    <source>
        <strain evidence="2 3">NST_G2</strain>
    </source>
</reference>
<accession>A0A183SG21</accession>
<dbReference type="Proteomes" id="UP000275846">
    <property type="component" value="Unassembled WGS sequence"/>
</dbReference>
<evidence type="ECO:0000313" key="4">
    <source>
        <dbReference type="WBParaSite" id="SSLN_0000326901-mRNA-1"/>
    </source>
</evidence>
<dbReference type="WBParaSite" id="SSLN_0000326901-mRNA-1">
    <property type="protein sequence ID" value="SSLN_0000326901-mRNA-1"/>
    <property type="gene ID" value="SSLN_0000326901"/>
</dbReference>
<dbReference type="OrthoDB" id="6759844at2759"/>
<evidence type="ECO:0000313" key="3">
    <source>
        <dbReference type="Proteomes" id="UP000275846"/>
    </source>
</evidence>
<organism evidence="4">
    <name type="scientific">Schistocephalus solidus</name>
    <name type="common">Tapeworm</name>
    <dbReference type="NCBI Taxonomy" id="70667"/>
    <lineage>
        <taxon>Eukaryota</taxon>
        <taxon>Metazoa</taxon>
        <taxon>Spiralia</taxon>
        <taxon>Lophotrochozoa</taxon>
        <taxon>Platyhelminthes</taxon>
        <taxon>Cestoda</taxon>
        <taxon>Eucestoda</taxon>
        <taxon>Diphyllobothriidea</taxon>
        <taxon>Diphyllobothriidae</taxon>
        <taxon>Schistocephalus</taxon>
    </lineage>
</organism>
<evidence type="ECO:0000313" key="2">
    <source>
        <dbReference type="EMBL" id="VDL89554.1"/>
    </source>
</evidence>
<evidence type="ECO:0000256" key="1">
    <source>
        <dbReference type="SAM" id="MobiDB-lite"/>
    </source>
</evidence>